<gene>
    <name evidence="3" type="ORF">QYE76_025264</name>
</gene>
<dbReference type="SUPFAM" id="SSF56672">
    <property type="entry name" value="DNA/RNA polymerases"/>
    <property type="match status" value="1"/>
</dbReference>
<dbReference type="InterPro" id="IPR013103">
    <property type="entry name" value="RVT_2"/>
</dbReference>
<feature type="compositionally biased region" description="Basic residues" evidence="1">
    <location>
        <begin position="425"/>
        <end position="445"/>
    </location>
</feature>
<reference evidence="3" key="1">
    <citation type="submission" date="2023-07" db="EMBL/GenBank/DDBJ databases">
        <title>A chromosome-level genome assembly of Lolium multiflorum.</title>
        <authorList>
            <person name="Chen Y."/>
            <person name="Copetti D."/>
            <person name="Kolliker R."/>
            <person name="Studer B."/>
        </authorList>
    </citation>
    <scope>NUCLEOTIDE SEQUENCE</scope>
    <source>
        <strain evidence="3">02402/16</strain>
        <tissue evidence="3">Leaf</tissue>
    </source>
</reference>
<dbReference type="Proteomes" id="UP001231189">
    <property type="component" value="Unassembled WGS sequence"/>
</dbReference>
<feature type="compositionally biased region" description="Low complexity" evidence="1">
    <location>
        <begin position="1"/>
        <end position="19"/>
    </location>
</feature>
<name>A0AAD8REV9_LOLMU</name>
<dbReference type="PANTHER" id="PTHR11439:SF524">
    <property type="entry name" value="RNA-DIRECTED DNA POLYMERASE, PROTEIN KINASE RLK-PELLE-DLSV FAMILY"/>
    <property type="match status" value="1"/>
</dbReference>
<evidence type="ECO:0000259" key="2">
    <source>
        <dbReference type="Pfam" id="PF07727"/>
    </source>
</evidence>
<organism evidence="3 4">
    <name type="scientific">Lolium multiflorum</name>
    <name type="common">Italian ryegrass</name>
    <name type="synonym">Lolium perenne subsp. multiflorum</name>
    <dbReference type="NCBI Taxonomy" id="4521"/>
    <lineage>
        <taxon>Eukaryota</taxon>
        <taxon>Viridiplantae</taxon>
        <taxon>Streptophyta</taxon>
        <taxon>Embryophyta</taxon>
        <taxon>Tracheophyta</taxon>
        <taxon>Spermatophyta</taxon>
        <taxon>Magnoliopsida</taxon>
        <taxon>Liliopsida</taxon>
        <taxon>Poales</taxon>
        <taxon>Poaceae</taxon>
        <taxon>BOP clade</taxon>
        <taxon>Pooideae</taxon>
        <taxon>Poodae</taxon>
        <taxon>Poeae</taxon>
        <taxon>Poeae Chloroplast Group 2 (Poeae type)</taxon>
        <taxon>Loliodinae</taxon>
        <taxon>Loliinae</taxon>
        <taxon>Lolium</taxon>
    </lineage>
</organism>
<keyword evidence="4" id="KW-1185">Reference proteome</keyword>
<dbReference type="AlphaFoldDB" id="A0AAD8REV9"/>
<protein>
    <recommendedName>
        <fullName evidence="2">Reverse transcriptase Ty1/copia-type domain-containing protein</fullName>
    </recommendedName>
</protein>
<feature type="region of interest" description="Disordered" evidence="1">
    <location>
        <begin position="1"/>
        <end position="21"/>
    </location>
</feature>
<evidence type="ECO:0000256" key="1">
    <source>
        <dbReference type="SAM" id="MobiDB-lite"/>
    </source>
</evidence>
<dbReference type="Pfam" id="PF14223">
    <property type="entry name" value="Retrotran_gag_2"/>
    <property type="match status" value="1"/>
</dbReference>
<dbReference type="CDD" id="cd09272">
    <property type="entry name" value="RNase_HI_RT_Ty1"/>
    <property type="match status" value="1"/>
</dbReference>
<dbReference type="EMBL" id="JAUUTY010000006">
    <property type="protein sequence ID" value="KAK1619747.1"/>
    <property type="molecule type" value="Genomic_DNA"/>
</dbReference>
<dbReference type="Pfam" id="PF07727">
    <property type="entry name" value="RVT_2"/>
    <property type="match status" value="1"/>
</dbReference>
<dbReference type="InterPro" id="IPR043502">
    <property type="entry name" value="DNA/RNA_pol_sf"/>
</dbReference>
<feature type="compositionally biased region" description="Polar residues" evidence="1">
    <location>
        <begin position="469"/>
        <end position="495"/>
    </location>
</feature>
<comment type="caution">
    <text evidence="3">The sequence shown here is derived from an EMBL/GenBank/DDBJ whole genome shotgun (WGS) entry which is preliminary data.</text>
</comment>
<sequence length="1026" mass="112773">MAETTPSSSSATNSSSVVPPINPIDPNLFTPIQQRHVMPRAPETPQTSDAFNLAGLADSLSVVTTAGAVPSLAPTSYPVFAQPISHPLLHIHVDNYIKFQVSTARANYSKWRQIITSLLTMYGAIDHIKEGAAPADPDATWLEVDIHISLWFLATLSDDLHRLVQGTDGRACTTLQRLHRFFLDQGASRYLYLSKAFHQCEHGDLTVSNYASKLQGLADDLAAIGRPVDDRDLTLAFLDRLGRKFKLQSEILKNSGTLPSFADACSRLQLAEIDIDTTQQQADAQGLCMVNTHRPTVAAGAAVAVALPADKALVTSLTGVAAVNCRGSATSPPWGRRSSACSLGAAQLVGCPRATPRCTDTGLPRHVLSDPADAFGRVFLRTRAPPAAVPAFRAIMGSQLHAPVRAELWERLSYLRRRLGNGLRRHIPRHRQPRLHHTHASHSRSHPTCPDPKPIQPDPPRPPCAIITLQPTYLSSSEPTSRSATYPSPAPTSGPTARAPHTRPIPSDRILLVLRAFRRCSLAPCTISTTHRQPVPATSSDPTSQVCSGVNVVTGKWIFRHKLHPDGSLARYKARWVLRGFTQQEGVDYGETFSPVVKPATVRVVLSLATSKQWPIHQLDVKNAFLHGELAETVYCTQPSVFVDSTHPTHVCQLKKSLYGLKQAPRTWFLKFTSYLHTLGFVSSKSDSSLFILHTSTTTAYLLLYVDDIILTTSTTHLLHRIIASLHQEFAMSDLGELHHFLGVNVHRTCRGLFLSQQQYALELLERADMLNCNPISTPLDTKTKLSGQDGRPVSDPSHYRSLAGALQYLTLTRPDLSHAVQQVCLFMHDPRDAHLQLIKRILRYVKGTAHLGLQFHVGPSSNLVAYLDADWAGCPDTRKSTSGFCVFLGHNLVSWSSKRQQTVSRSSAEAEYRAVANCVAESVWLRQLLSELHQPVKTATVVYCDNISATYMSANPVQHQRTKHIEIDLHFVRDRVALGEARVLHVPTSSQFADIFTKGLPSSVFEEFRSSLNVLPSQVSTAGGC</sequence>
<feature type="compositionally biased region" description="Pro residues" evidence="1">
    <location>
        <begin position="449"/>
        <end position="463"/>
    </location>
</feature>
<feature type="domain" description="Reverse transcriptase Ty1/copia-type" evidence="2">
    <location>
        <begin position="548"/>
        <end position="780"/>
    </location>
</feature>
<evidence type="ECO:0000313" key="3">
    <source>
        <dbReference type="EMBL" id="KAK1619747.1"/>
    </source>
</evidence>
<dbReference type="PANTHER" id="PTHR11439">
    <property type="entry name" value="GAG-POL-RELATED RETROTRANSPOSON"/>
    <property type="match status" value="1"/>
</dbReference>
<accession>A0AAD8REV9</accession>
<proteinExistence type="predicted"/>
<evidence type="ECO:0000313" key="4">
    <source>
        <dbReference type="Proteomes" id="UP001231189"/>
    </source>
</evidence>
<feature type="region of interest" description="Disordered" evidence="1">
    <location>
        <begin position="425"/>
        <end position="504"/>
    </location>
</feature>